<dbReference type="SUPFAM" id="SSF55729">
    <property type="entry name" value="Acyl-CoA N-acyltransferases (Nat)"/>
    <property type="match status" value="1"/>
</dbReference>
<reference evidence="2 3" key="1">
    <citation type="submission" date="2024-06" db="EMBL/GenBank/DDBJ databases">
        <title>Soil Sphingobacterium thalpophilum.</title>
        <authorList>
            <person name="Yang J."/>
            <person name="Li J."/>
        </authorList>
    </citation>
    <scope>NUCLEOTIDE SEQUENCE [LARGE SCALE GENOMIC DNA]</scope>
    <source>
        <strain evidence="2 3">22g91tb</strain>
    </source>
</reference>
<dbReference type="EMBL" id="JBEOQB010000006">
    <property type="protein sequence ID" value="MEZ0454017.1"/>
    <property type="molecule type" value="Genomic_DNA"/>
</dbReference>
<gene>
    <name evidence="2" type="ORF">ABTW24_20665</name>
</gene>
<dbReference type="InterPro" id="IPR016181">
    <property type="entry name" value="Acyl_CoA_acyltransferase"/>
</dbReference>
<evidence type="ECO:0000313" key="3">
    <source>
        <dbReference type="Proteomes" id="UP001566204"/>
    </source>
</evidence>
<dbReference type="Pfam" id="PF13508">
    <property type="entry name" value="Acetyltransf_7"/>
    <property type="match status" value="1"/>
</dbReference>
<dbReference type="Gene3D" id="3.40.630.30">
    <property type="match status" value="1"/>
</dbReference>
<feature type="domain" description="N-acetyltransferase" evidence="1">
    <location>
        <begin position="11"/>
        <end position="143"/>
    </location>
</feature>
<name>A0ABV4HHK7_9SPHI</name>
<proteinExistence type="predicted"/>
<dbReference type="PROSITE" id="PS51186">
    <property type="entry name" value="GNAT"/>
    <property type="match status" value="1"/>
</dbReference>
<evidence type="ECO:0000313" key="2">
    <source>
        <dbReference type="EMBL" id="MEZ0454017.1"/>
    </source>
</evidence>
<protein>
    <submittedName>
        <fullName evidence="2">GNAT family N-acetyltransferase</fullName>
    </submittedName>
</protein>
<dbReference type="Proteomes" id="UP001566204">
    <property type="component" value="Unassembled WGS sequence"/>
</dbReference>
<dbReference type="CDD" id="cd04301">
    <property type="entry name" value="NAT_SF"/>
    <property type="match status" value="1"/>
</dbReference>
<evidence type="ECO:0000259" key="1">
    <source>
        <dbReference type="PROSITE" id="PS51186"/>
    </source>
</evidence>
<comment type="caution">
    <text evidence="2">The sequence shown here is derived from an EMBL/GenBank/DDBJ whole genome shotgun (WGS) entry which is preliminary data.</text>
</comment>
<dbReference type="InterPro" id="IPR000182">
    <property type="entry name" value="GNAT_dom"/>
</dbReference>
<sequence>MNQLLNMLDGLTIKQVTDHKDYPYDLLLLADETIAAIEKYLFKSTVYVVQVQDRVVAVFCLCPIDDTTLEIKNIAVSPPFQNSGLGSGILRYIQQTYADQYPNLIVGTADCGTDQIRFYERNGFVKYAVRKNFFIENYEQPIYENGQLLKDMVLLKYCRPESQ</sequence>
<organism evidence="2 3">
    <name type="scientific">Sphingobacterium thalpophilum</name>
    <dbReference type="NCBI Taxonomy" id="259"/>
    <lineage>
        <taxon>Bacteria</taxon>
        <taxon>Pseudomonadati</taxon>
        <taxon>Bacteroidota</taxon>
        <taxon>Sphingobacteriia</taxon>
        <taxon>Sphingobacteriales</taxon>
        <taxon>Sphingobacteriaceae</taxon>
        <taxon>Sphingobacterium</taxon>
    </lineage>
</organism>
<keyword evidence="3" id="KW-1185">Reference proteome</keyword>
<dbReference type="RefSeq" id="WP_370482560.1">
    <property type="nucleotide sequence ID" value="NZ_JBEOQA010000002.1"/>
</dbReference>
<accession>A0ABV4HHK7</accession>